<dbReference type="RefSeq" id="WP_163744716.1">
    <property type="nucleotide sequence ID" value="NZ_AP022611.1"/>
</dbReference>
<feature type="domain" description="AMP-binding enzyme C-terminal" evidence="4">
    <location>
        <begin position="468"/>
        <end position="546"/>
    </location>
</feature>
<evidence type="ECO:0000259" key="3">
    <source>
        <dbReference type="Pfam" id="PF00501"/>
    </source>
</evidence>
<keyword evidence="6" id="KW-1185">Reference proteome</keyword>
<dbReference type="EMBL" id="AP022611">
    <property type="protein sequence ID" value="BBZ31233.1"/>
    <property type="molecule type" value="Genomic_DNA"/>
</dbReference>
<dbReference type="Proteomes" id="UP000466517">
    <property type="component" value="Plasmid pJCM13574"/>
</dbReference>
<evidence type="ECO:0000259" key="4">
    <source>
        <dbReference type="Pfam" id="PF13193"/>
    </source>
</evidence>
<dbReference type="PANTHER" id="PTHR43201">
    <property type="entry name" value="ACYL-COA SYNTHETASE"/>
    <property type="match status" value="1"/>
</dbReference>
<dbReference type="Gene3D" id="2.30.38.10">
    <property type="entry name" value="Luciferase, Domain 3"/>
    <property type="match status" value="1"/>
</dbReference>
<dbReference type="GO" id="GO:0031956">
    <property type="term" value="F:medium-chain fatty acid-CoA ligase activity"/>
    <property type="evidence" value="ECO:0007669"/>
    <property type="project" value="TreeGrafter"/>
</dbReference>
<evidence type="ECO:0000313" key="6">
    <source>
        <dbReference type="Proteomes" id="UP000466517"/>
    </source>
</evidence>
<dbReference type="AlphaFoldDB" id="A0A7I7XQ45"/>
<dbReference type="InterPro" id="IPR045851">
    <property type="entry name" value="AMP-bd_C_sf"/>
</dbReference>
<evidence type="ECO:0000256" key="2">
    <source>
        <dbReference type="ARBA" id="ARBA00022598"/>
    </source>
</evidence>
<evidence type="ECO:0000256" key="1">
    <source>
        <dbReference type="ARBA" id="ARBA00006432"/>
    </source>
</evidence>
<reference evidence="5 6" key="1">
    <citation type="journal article" date="2019" name="Emerg. Microbes Infect.">
        <title>Comprehensive subspecies identification of 175 nontuberculous mycobacteria species based on 7547 genomic profiles.</title>
        <authorList>
            <person name="Matsumoto Y."/>
            <person name="Kinjo T."/>
            <person name="Motooka D."/>
            <person name="Nabeya D."/>
            <person name="Jung N."/>
            <person name="Uechi K."/>
            <person name="Horii T."/>
            <person name="Iida T."/>
            <person name="Fujita J."/>
            <person name="Nakamura S."/>
        </authorList>
    </citation>
    <scope>NUCLEOTIDE SEQUENCE [LARGE SCALE GENOMIC DNA]</scope>
    <source>
        <strain evidence="5 6">JCM 13574</strain>
        <plasmid evidence="6">pjcm13574 dna</plasmid>
    </source>
</reference>
<dbReference type="InterPro" id="IPR025110">
    <property type="entry name" value="AMP-bd_C"/>
</dbReference>
<dbReference type="Pfam" id="PF00501">
    <property type="entry name" value="AMP-binding"/>
    <property type="match status" value="1"/>
</dbReference>
<dbReference type="InterPro" id="IPR000873">
    <property type="entry name" value="AMP-dep_synth/lig_dom"/>
</dbReference>
<dbReference type="GO" id="GO:0006631">
    <property type="term" value="P:fatty acid metabolic process"/>
    <property type="evidence" value="ECO:0007669"/>
    <property type="project" value="TreeGrafter"/>
</dbReference>
<dbReference type="Gene3D" id="3.30.300.30">
    <property type="match status" value="1"/>
</dbReference>
<dbReference type="KEGG" id="mmag:MMAD_55280"/>
<keyword evidence="5" id="KW-0614">Plasmid</keyword>
<evidence type="ECO:0000313" key="5">
    <source>
        <dbReference type="EMBL" id="BBZ31233.1"/>
    </source>
</evidence>
<protein>
    <submittedName>
        <fullName evidence="5">Fatty acid--CoA ligase</fullName>
    </submittedName>
</protein>
<dbReference type="SUPFAM" id="SSF56801">
    <property type="entry name" value="Acetyl-CoA synthetase-like"/>
    <property type="match status" value="1"/>
</dbReference>
<proteinExistence type="inferred from homology"/>
<accession>A0A7I7XQ45</accession>
<keyword evidence="2 5" id="KW-0436">Ligase</keyword>
<gene>
    <name evidence="5" type="ORF">MMAD_55280</name>
</gene>
<organism evidence="5 6">
    <name type="scientific">Mycolicibacterium madagascariense</name>
    <dbReference type="NCBI Taxonomy" id="212765"/>
    <lineage>
        <taxon>Bacteria</taxon>
        <taxon>Bacillati</taxon>
        <taxon>Actinomycetota</taxon>
        <taxon>Actinomycetes</taxon>
        <taxon>Mycobacteriales</taxon>
        <taxon>Mycobacteriaceae</taxon>
        <taxon>Mycolicibacterium</taxon>
    </lineage>
</organism>
<feature type="domain" description="AMP-dependent synthetase/ligase" evidence="3">
    <location>
        <begin position="50"/>
        <end position="419"/>
    </location>
</feature>
<dbReference type="Pfam" id="PF13193">
    <property type="entry name" value="AMP-binding_C"/>
    <property type="match status" value="1"/>
</dbReference>
<dbReference type="PANTHER" id="PTHR43201:SF5">
    <property type="entry name" value="MEDIUM-CHAIN ACYL-COA LIGASE ACSF2, MITOCHONDRIAL"/>
    <property type="match status" value="1"/>
</dbReference>
<name>A0A7I7XQ45_9MYCO</name>
<dbReference type="Gene3D" id="3.40.50.980">
    <property type="match status" value="2"/>
</dbReference>
<comment type="similarity">
    <text evidence="1">Belongs to the ATP-dependent AMP-binding enzyme family.</text>
</comment>
<sequence length="569" mass="60588">MALSDADRLALLTGPQGTFPLRQRHRAGHTVEVFDREPRTLRDAFLALSGFGDRVAIVYEQQRWSFAELASETARVAQLLTGHYGIRKGDRVGIAMRNYPEFVFVFAATQIIGAVAVPLNAWLRQDELVDLLNDATPDVLIADQARVDFVHGQVSIPVVGVRATQLPDGVGDYDALVNADRSSTPTVPEVSVEPDDPATILFTSGTTAKPKAVVHTHQNHSASLLNKLIRAVQIAAAEPGAAPVVSPPAAACKLVTFPFFHIAGINTMYNTLYSGQSLVLMYKWDAHEAVRLVDHEGVTEISGAPFVVQTFLAAARDTDHDLGSLRSLGMGGGAAPQQLISAIDDVFGGSVTPRTGYGMTETTSGIVAISGEDLRARPTSVGRSLPTVEVAIVDGDHQSVSPGDEGQVAVRGPQVIDGYQGGVSAESFVDGWFLTGDLGRRDEDGFIYLVGRLKDVVIRGGENVSCLEVEQVLERHPAVVEAAVLGAPHDTLGEEVVAVVSLAADAPVEVSPAELTSFAGERLAAFKVPARVAVVRQPLPRTASGKVIKRDLVRELDLQWLLAAGTVSM</sequence>
<geneLocation type="plasmid" evidence="6">
    <name>pjcm13574 dna</name>
</geneLocation>